<accession>A0A4Y9T1G3</accession>
<evidence type="ECO:0000313" key="3">
    <source>
        <dbReference type="Proteomes" id="UP000297258"/>
    </source>
</evidence>
<feature type="region of interest" description="Disordered" evidence="1">
    <location>
        <begin position="434"/>
        <end position="454"/>
    </location>
</feature>
<dbReference type="Proteomes" id="UP000297258">
    <property type="component" value="Unassembled WGS sequence"/>
</dbReference>
<keyword evidence="3" id="KW-1185">Reference proteome</keyword>
<dbReference type="OrthoDB" id="226361at2"/>
<evidence type="ECO:0000256" key="1">
    <source>
        <dbReference type="SAM" id="MobiDB-lite"/>
    </source>
</evidence>
<proteinExistence type="predicted"/>
<reference evidence="2 3" key="1">
    <citation type="submission" date="2019-03" db="EMBL/GenBank/DDBJ databases">
        <title>Draft genome of Massilia hortus sp. nov., a novel bacterial species of the Oxalobacteraceae family.</title>
        <authorList>
            <person name="Peta V."/>
            <person name="Raths R."/>
            <person name="Bucking H."/>
        </authorList>
    </citation>
    <scope>NUCLEOTIDE SEQUENCE [LARGE SCALE GENOMIC DNA]</scope>
    <source>
        <strain evidence="2 3">ONC3</strain>
    </source>
</reference>
<organism evidence="2 3">
    <name type="scientific">Massilia horti</name>
    <dbReference type="NCBI Taxonomy" id="2562153"/>
    <lineage>
        <taxon>Bacteria</taxon>
        <taxon>Pseudomonadati</taxon>
        <taxon>Pseudomonadota</taxon>
        <taxon>Betaproteobacteria</taxon>
        <taxon>Burkholderiales</taxon>
        <taxon>Oxalobacteraceae</taxon>
        <taxon>Telluria group</taxon>
        <taxon>Massilia</taxon>
    </lineage>
</organism>
<dbReference type="RefSeq" id="WP_135190389.1">
    <property type="nucleotide sequence ID" value="NZ_SPUM01000094.1"/>
</dbReference>
<dbReference type="EMBL" id="SPUM01000094">
    <property type="protein sequence ID" value="TFW31348.1"/>
    <property type="molecule type" value="Genomic_DNA"/>
</dbReference>
<sequence>MALLQKFDPPAFLSDFNGIPGQLEAWHNAVSAWFDAVVKIELNKIAQGVDQPISETRTQYYNPSRFDPGTLIEQSIPWNAFPKELLRRFGRAEALKQADSLWHLRDYNKAVFDTPTAGDLPYRPHNEYCEWHVRRDPDTQNIVHIAFTSEPPEYWQALAGTPIPGPDNVPASFPGDKKLLLKRYRELVSQQVELADLFATKDVFDRQGNKLMAQGDYNPYNKWNTTHGIVHLCAPPNSLTAEIQLAGDATVLYKNSAQAQVVDPDALICCAMYGGPDRTSDPTIGAAVNALARIGAFVTLRNPVGLYMDHIDLGGWAAPDGGALDDCVRVVRGANNLIERLEVSVPKERGFTVSDITIGGERIQYGGQVAECITVHLVGVAAAPGTFKNPSLSCNGRCCVDPNDARTLNRAVPWKDPTPPGKVDALQDWDVQDSLSRPRHTDDAAPLPLRSRRI</sequence>
<evidence type="ECO:0000313" key="2">
    <source>
        <dbReference type="EMBL" id="TFW31348.1"/>
    </source>
</evidence>
<gene>
    <name evidence="2" type="ORF">E4O92_14205</name>
</gene>
<comment type="caution">
    <text evidence="2">The sequence shown here is derived from an EMBL/GenBank/DDBJ whole genome shotgun (WGS) entry which is preliminary data.</text>
</comment>
<dbReference type="AlphaFoldDB" id="A0A4Y9T1G3"/>
<protein>
    <submittedName>
        <fullName evidence="2">Uncharacterized protein</fullName>
    </submittedName>
</protein>
<name>A0A4Y9T1G3_9BURK</name>